<gene>
    <name evidence="2" type="ORF">SNEC2469_LOCUS16917</name>
</gene>
<dbReference type="OrthoDB" id="409846at2759"/>
<feature type="region of interest" description="Disordered" evidence="1">
    <location>
        <begin position="352"/>
        <end position="393"/>
    </location>
</feature>
<dbReference type="EMBL" id="CAJNJA010027697">
    <property type="protein sequence ID" value="CAE7582983.1"/>
    <property type="molecule type" value="Genomic_DNA"/>
</dbReference>
<sequence length="622" mass="69051">MSMSRGGIRRSIGVNHLDAANGTGECFEVLNSFVEAVTERRARRLNDLLVSKDSVPELLLELRRHAPELGAVHRGTALHRLAKAEDGATWLHSPGVVQLIQEASPRYLANAAWALGASALQHQPLAVVKESNVQNLSNTVRGSATPQAVDMPSYHMIAAEAICRIHHSSAQPPSNSVHRVAPPPVRLMQAAVKSALRGLYRLFTVCLDTKRVIPPTHAGGQPSWLSNTCRHWEGLLRRQRTSCIVETHRQDEPTAQDTSILMWCSATPFVKEADAEAVAGPTVKFLRLCRSNTARAATILSSADERPMGVLATACIRSIRGRDAQNLANSMRGCGGRVDMSERLYHITPRRSWQMQRGDSAEQPPCMRSQKQRQSSVQERFGLESQDVGGPTPRKMARAGMHMQRFRGSRTVWSDAVNVVSLPKPHPANADRKAEPRLTSVDRSCEVIRIVDAEVVRRPDAFSDDASAPMLVWTMWKAGFRQGLWRLFEYWAEGSFEQVEPYGVFQMDSIWCKDVEREASVRRSLCSWFPLRCLQMEVALLGEPIPVRRALHPAHQKVAKLVDFLEASVLEGKPAEVLAVCEDFAKHKGQWLKVAGGDKADLLHAALQRPLRSGQAQDPHCK</sequence>
<reference evidence="2" key="1">
    <citation type="submission" date="2021-02" db="EMBL/GenBank/DDBJ databases">
        <authorList>
            <person name="Dougan E. K."/>
            <person name="Rhodes N."/>
            <person name="Thang M."/>
            <person name="Chan C."/>
        </authorList>
    </citation>
    <scope>NUCLEOTIDE SEQUENCE</scope>
</reference>
<name>A0A812UKC3_9DINO</name>
<proteinExistence type="predicted"/>
<protein>
    <submittedName>
        <fullName evidence="2">Uncharacterized protein</fullName>
    </submittedName>
</protein>
<dbReference type="Proteomes" id="UP000601435">
    <property type="component" value="Unassembled WGS sequence"/>
</dbReference>
<evidence type="ECO:0000313" key="3">
    <source>
        <dbReference type="Proteomes" id="UP000601435"/>
    </source>
</evidence>
<accession>A0A812UKC3</accession>
<comment type="caution">
    <text evidence="2">The sequence shown here is derived from an EMBL/GenBank/DDBJ whole genome shotgun (WGS) entry which is preliminary data.</text>
</comment>
<evidence type="ECO:0000256" key="1">
    <source>
        <dbReference type="SAM" id="MobiDB-lite"/>
    </source>
</evidence>
<dbReference type="AlphaFoldDB" id="A0A812UKC3"/>
<evidence type="ECO:0000313" key="2">
    <source>
        <dbReference type="EMBL" id="CAE7582983.1"/>
    </source>
</evidence>
<organism evidence="2 3">
    <name type="scientific">Symbiodinium necroappetens</name>
    <dbReference type="NCBI Taxonomy" id="1628268"/>
    <lineage>
        <taxon>Eukaryota</taxon>
        <taxon>Sar</taxon>
        <taxon>Alveolata</taxon>
        <taxon>Dinophyceae</taxon>
        <taxon>Suessiales</taxon>
        <taxon>Symbiodiniaceae</taxon>
        <taxon>Symbiodinium</taxon>
    </lineage>
</organism>
<keyword evidence="3" id="KW-1185">Reference proteome</keyword>